<name>E2D2K9_9BACT</name>
<dbReference type="SMART" id="SM00421">
    <property type="entry name" value="HTH_LUXR"/>
    <property type="match status" value="1"/>
</dbReference>
<evidence type="ECO:0000259" key="4">
    <source>
        <dbReference type="PROSITE" id="PS50043"/>
    </source>
</evidence>
<evidence type="ECO:0000256" key="2">
    <source>
        <dbReference type="ARBA" id="ARBA00023125"/>
    </source>
</evidence>
<proteinExistence type="predicted"/>
<dbReference type="EMBL" id="GQ475283">
    <property type="protein sequence ID" value="ADK54873.1"/>
    <property type="molecule type" value="Genomic_DNA"/>
</dbReference>
<organism evidence="5">
    <name type="scientific">uncultured soil bacterium</name>
    <dbReference type="NCBI Taxonomy" id="164851"/>
    <lineage>
        <taxon>Bacteria</taxon>
        <taxon>environmental samples</taxon>
    </lineage>
</organism>
<evidence type="ECO:0000313" key="5">
    <source>
        <dbReference type="EMBL" id="ADK54873.1"/>
    </source>
</evidence>
<dbReference type="Gene3D" id="1.10.10.10">
    <property type="entry name" value="Winged helix-like DNA-binding domain superfamily/Winged helix DNA-binding domain"/>
    <property type="match status" value="1"/>
</dbReference>
<dbReference type="Pfam" id="PF00196">
    <property type="entry name" value="GerE"/>
    <property type="match status" value="1"/>
</dbReference>
<dbReference type="GO" id="GO:0003677">
    <property type="term" value="F:DNA binding"/>
    <property type="evidence" value="ECO:0007669"/>
    <property type="project" value="UniProtKB-KW"/>
</dbReference>
<evidence type="ECO:0000256" key="3">
    <source>
        <dbReference type="ARBA" id="ARBA00023163"/>
    </source>
</evidence>
<dbReference type="AlphaFoldDB" id="E2D2K9"/>
<dbReference type="InterPro" id="IPR036388">
    <property type="entry name" value="WH-like_DNA-bd_sf"/>
</dbReference>
<keyword evidence="3" id="KW-0804">Transcription</keyword>
<keyword evidence="1" id="KW-0805">Transcription regulation</keyword>
<evidence type="ECO:0000256" key="1">
    <source>
        <dbReference type="ARBA" id="ARBA00023015"/>
    </source>
</evidence>
<dbReference type="CDD" id="cd06170">
    <property type="entry name" value="LuxR_C_like"/>
    <property type="match status" value="1"/>
</dbReference>
<dbReference type="InterPro" id="IPR011006">
    <property type="entry name" value="CheY-like_superfamily"/>
</dbReference>
<dbReference type="PRINTS" id="PR00038">
    <property type="entry name" value="HTHLUXR"/>
</dbReference>
<dbReference type="PANTHER" id="PTHR44688">
    <property type="entry name" value="DNA-BINDING TRANSCRIPTIONAL ACTIVATOR DEVR_DOSR"/>
    <property type="match status" value="1"/>
</dbReference>
<protein>
    <submittedName>
        <fullName evidence="5">LuxR transcriptional regulator</fullName>
    </submittedName>
</protein>
<dbReference type="PANTHER" id="PTHR44688:SF16">
    <property type="entry name" value="DNA-BINDING TRANSCRIPTIONAL ACTIVATOR DEVR_DOSR"/>
    <property type="match status" value="1"/>
</dbReference>
<reference evidence="5" key="1">
    <citation type="journal article" date="2010" name="Biopolymers">
        <title>Cloning large natural product gene clusters from the environment: piecing environmental DNA gene clusters back together with TAR.</title>
        <authorList>
            <person name="Kim J.H."/>
            <person name="Feng Z."/>
            <person name="Bauer J.D."/>
            <person name="Kallifidas D."/>
            <person name="Calle P.Y."/>
            <person name="Brady S.F."/>
        </authorList>
    </citation>
    <scope>NUCLEOTIDE SEQUENCE</scope>
</reference>
<dbReference type="SUPFAM" id="SSF52172">
    <property type="entry name" value="CheY-like"/>
    <property type="match status" value="1"/>
</dbReference>
<dbReference type="InterPro" id="IPR016032">
    <property type="entry name" value="Sig_transdc_resp-reg_C-effctor"/>
</dbReference>
<sequence>MRVLLVDNQSSTHDGMRTSVAGAGVDAEPADIATAAQQVAAFRPQVLLLGDHRALRFISELRERHPEVRVMVLSQTPPAEVLLTFRDDRTDEGLGRLTAREQDVLRCLAKAYDNDEIADELGIAVRTVNRHLEAIRGKLGTRRRSHLVRLARTAHAC</sequence>
<dbReference type="GO" id="GO:0006355">
    <property type="term" value="P:regulation of DNA-templated transcription"/>
    <property type="evidence" value="ECO:0007669"/>
    <property type="project" value="InterPro"/>
</dbReference>
<keyword evidence="2" id="KW-0238">DNA-binding</keyword>
<dbReference type="InterPro" id="IPR000792">
    <property type="entry name" value="Tscrpt_reg_LuxR_C"/>
</dbReference>
<dbReference type="PROSITE" id="PS50043">
    <property type="entry name" value="HTH_LUXR_2"/>
    <property type="match status" value="1"/>
</dbReference>
<dbReference type="SUPFAM" id="SSF46894">
    <property type="entry name" value="C-terminal effector domain of the bipartite response regulators"/>
    <property type="match status" value="1"/>
</dbReference>
<accession>E2D2K9</accession>
<feature type="domain" description="HTH luxR-type" evidence="4">
    <location>
        <begin position="90"/>
        <end position="155"/>
    </location>
</feature>